<organism evidence="2 3">
    <name type="scientific">Penicillium vulpinum</name>
    <dbReference type="NCBI Taxonomy" id="29845"/>
    <lineage>
        <taxon>Eukaryota</taxon>
        <taxon>Fungi</taxon>
        <taxon>Dikarya</taxon>
        <taxon>Ascomycota</taxon>
        <taxon>Pezizomycotina</taxon>
        <taxon>Eurotiomycetes</taxon>
        <taxon>Eurotiomycetidae</taxon>
        <taxon>Eurotiales</taxon>
        <taxon>Aspergillaceae</taxon>
        <taxon>Penicillium</taxon>
    </lineage>
</organism>
<protein>
    <submittedName>
        <fullName evidence="2">Uncharacterized protein</fullName>
    </submittedName>
</protein>
<feature type="compositionally biased region" description="Basic residues" evidence="1">
    <location>
        <begin position="49"/>
        <end position="59"/>
    </location>
</feature>
<keyword evidence="3" id="KW-1185">Reference proteome</keyword>
<dbReference type="Proteomes" id="UP000191518">
    <property type="component" value="Unassembled WGS sequence"/>
</dbReference>
<dbReference type="AlphaFoldDB" id="A0A1V6SG37"/>
<reference evidence="3" key="1">
    <citation type="journal article" date="2017" name="Nat. Microbiol.">
        <title>Global analysis of biosynthetic gene clusters reveals vast potential of secondary metabolite production in Penicillium species.</title>
        <authorList>
            <person name="Nielsen J.C."/>
            <person name="Grijseels S."/>
            <person name="Prigent S."/>
            <person name="Ji B."/>
            <person name="Dainat J."/>
            <person name="Nielsen K.F."/>
            <person name="Frisvad J.C."/>
            <person name="Workman M."/>
            <person name="Nielsen J."/>
        </authorList>
    </citation>
    <scope>NUCLEOTIDE SEQUENCE [LARGE SCALE GENOMIC DNA]</scope>
    <source>
        <strain evidence="3">IBT 29486</strain>
    </source>
</reference>
<feature type="region of interest" description="Disordered" evidence="1">
    <location>
        <begin position="36"/>
        <end position="59"/>
    </location>
</feature>
<dbReference type="OrthoDB" id="4265057at2759"/>
<dbReference type="EMBL" id="MDYP01000001">
    <property type="protein sequence ID" value="OQE12674.1"/>
    <property type="molecule type" value="Genomic_DNA"/>
</dbReference>
<gene>
    <name evidence="2" type="ORF">PENVUL_c001G00682</name>
</gene>
<name>A0A1V6SG37_9EURO</name>
<sequence>MAKIKRGEKPTQEEMLNIKRVEIAGNEPVHEIHIPFDDAQPTLPPPSIMKHRKHRGHHF</sequence>
<proteinExistence type="predicted"/>
<evidence type="ECO:0000313" key="3">
    <source>
        <dbReference type="Proteomes" id="UP000191518"/>
    </source>
</evidence>
<accession>A0A1V6SG37</accession>
<evidence type="ECO:0000256" key="1">
    <source>
        <dbReference type="SAM" id="MobiDB-lite"/>
    </source>
</evidence>
<evidence type="ECO:0000313" key="2">
    <source>
        <dbReference type="EMBL" id="OQE12674.1"/>
    </source>
</evidence>
<comment type="caution">
    <text evidence="2">The sequence shown here is derived from an EMBL/GenBank/DDBJ whole genome shotgun (WGS) entry which is preliminary data.</text>
</comment>